<accession>A0A402A941</accession>
<proteinExistence type="predicted"/>
<evidence type="ECO:0000313" key="2">
    <source>
        <dbReference type="EMBL" id="GCE15663.1"/>
    </source>
</evidence>
<gene>
    <name evidence="2" type="ORF">KTT_55220</name>
</gene>
<evidence type="ECO:0000259" key="1">
    <source>
        <dbReference type="PROSITE" id="PS50075"/>
    </source>
</evidence>
<dbReference type="EMBL" id="BIFR01000002">
    <property type="protein sequence ID" value="GCE15663.1"/>
    <property type="molecule type" value="Genomic_DNA"/>
</dbReference>
<dbReference type="AlphaFoldDB" id="A0A402A941"/>
<feature type="domain" description="Carrier" evidence="1">
    <location>
        <begin position="1"/>
        <end position="76"/>
    </location>
</feature>
<dbReference type="SUPFAM" id="SSF47336">
    <property type="entry name" value="ACP-like"/>
    <property type="match status" value="1"/>
</dbReference>
<sequence>MEIRTKVLAFLQQFFNSAVLGDDQDFFAMGFVNSLFAMQLVLFVEKEFGITVDNDDLDIDNFRTIRAIVSLVERKQSVNAL</sequence>
<reference evidence="3" key="1">
    <citation type="submission" date="2018-12" db="EMBL/GenBank/DDBJ databases">
        <title>Tengunoibacter tsumagoiensis gen. nov., sp. nov., Dictyobacter kobayashii sp. nov., D. alpinus sp. nov., and D. joshuensis sp. nov. and description of Dictyobacteraceae fam. nov. within the order Ktedonobacterales isolated from Tengu-no-mugimeshi.</title>
        <authorList>
            <person name="Wang C.M."/>
            <person name="Zheng Y."/>
            <person name="Sakai Y."/>
            <person name="Toyoda A."/>
            <person name="Minakuchi Y."/>
            <person name="Abe K."/>
            <person name="Yokota A."/>
            <person name="Yabe S."/>
        </authorList>
    </citation>
    <scope>NUCLEOTIDE SEQUENCE [LARGE SCALE GENOMIC DNA]</scope>
    <source>
        <strain evidence="3">Uno3</strain>
    </source>
</reference>
<dbReference type="RefSeq" id="WP_126583088.1">
    <property type="nucleotide sequence ID" value="NZ_BIFR01000002.1"/>
</dbReference>
<dbReference type="OrthoDB" id="677810at2"/>
<name>A0A402A941_9CHLR</name>
<keyword evidence="3" id="KW-1185">Reference proteome</keyword>
<dbReference type="Proteomes" id="UP000287352">
    <property type="component" value="Unassembled WGS sequence"/>
</dbReference>
<comment type="caution">
    <text evidence="2">The sequence shown here is derived from an EMBL/GenBank/DDBJ whole genome shotgun (WGS) entry which is preliminary data.</text>
</comment>
<organism evidence="2 3">
    <name type="scientific">Tengunoibacter tsumagoiensis</name>
    <dbReference type="NCBI Taxonomy" id="2014871"/>
    <lineage>
        <taxon>Bacteria</taxon>
        <taxon>Bacillati</taxon>
        <taxon>Chloroflexota</taxon>
        <taxon>Ktedonobacteria</taxon>
        <taxon>Ktedonobacterales</taxon>
        <taxon>Dictyobacteraceae</taxon>
        <taxon>Tengunoibacter</taxon>
    </lineage>
</organism>
<dbReference type="Pfam" id="PF00550">
    <property type="entry name" value="PP-binding"/>
    <property type="match status" value="1"/>
</dbReference>
<protein>
    <recommendedName>
        <fullName evidence="1">Carrier domain-containing protein</fullName>
    </recommendedName>
</protein>
<evidence type="ECO:0000313" key="3">
    <source>
        <dbReference type="Proteomes" id="UP000287352"/>
    </source>
</evidence>
<dbReference type="Gene3D" id="1.10.1200.10">
    <property type="entry name" value="ACP-like"/>
    <property type="match status" value="1"/>
</dbReference>
<dbReference type="PROSITE" id="PS50075">
    <property type="entry name" value="CARRIER"/>
    <property type="match status" value="1"/>
</dbReference>
<dbReference type="InterPro" id="IPR009081">
    <property type="entry name" value="PP-bd_ACP"/>
</dbReference>
<dbReference type="InterPro" id="IPR036736">
    <property type="entry name" value="ACP-like_sf"/>
</dbReference>